<keyword evidence="3 6" id="KW-0812">Transmembrane</keyword>
<feature type="transmembrane region" description="Helical" evidence="6">
    <location>
        <begin position="99"/>
        <end position="116"/>
    </location>
</feature>
<evidence type="ECO:0000256" key="3">
    <source>
        <dbReference type="ARBA" id="ARBA00022692"/>
    </source>
</evidence>
<comment type="subcellular location">
    <subcellularLocation>
        <location evidence="1">Membrane</location>
        <topology evidence="1">Multi-pass membrane protein</topology>
    </subcellularLocation>
</comment>
<dbReference type="EMBL" id="LS483339">
    <property type="protein sequence ID" value="SQF24221.1"/>
    <property type="molecule type" value="Genomic_DNA"/>
</dbReference>
<evidence type="ECO:0000313" key="8">
    <source>
        <dbReference type="Proteomes" id="UP000249634"/>
    </source>
</evidence>
<proteinExistence type="predicted"/>
<dbReference type="PANTHER" id="PTHR34857">
    <property type="entry name" value="SLL0384 PROTEIN"/>
    <property type="match status" value="1"/>
</dbReference>
<feature type="transmembrane region" description="Helical" evidence="6">
    <location>
        <begin position="44"/>
        <end position="65"/>
    </location>
</feature>
<evidence type="ECO:0000256" key="5">
    <source>
        <dbReference type="ARBA" id="ARBA00023136"/>
    </source>
</evidence>
<accession>A0A2X3WJS3</accession>
<dbReference type="RefSeq" id="WP_111679239.1">
    <property type="nucleotide sequence ID" value="NZ_BPPS01000007.1"/>
</dbReference>
<evidence type="ECO:0000256" key="1">
    <source>
        <dbReference type="ARBA" id="ARBA00004141"/>
    </source>
</evidence>
<dbReference type="Proteomes" id="UP000249634">
    <property type="component" value="Chromosome 1"/>
</dbReference>
<keyword evidence="4 6" id="KW-1133">Transmembrane helix</keyword>
<keyword evidence="2" id="KW-1003">Cell membrane</keyword>
<feature type="transmembrane region" description="Helical" evidence="6">
    <location>
        <begin position="241"/>
        <end position="257"/>
    </location>
</feature>
<evidence type="ECO:0000256" key="6">
    <source>
        <dbReference type="SAM" id="Phobius"/>
    </source>
</evidence>
<feature type="transmembrane region" description="Helical" evidence="6">
    <location>
        <begin position="122"/>
        <end position="138"/>
    </location>
</feature>
<sequence>MILPDWISEERPVVTKVVRNNFLIRNRHHLEALLQKFETHPLKVASVFHPTAKVLLLFFLLVSVGISRNLIVLWIVALFLGAGVAFLPYSVLVRTLKKTVVLLIFPLVLYLPHLLLSGGQSLFLFRLPLIAVAIAYYSETSTISEMLVALKGLHFPDLVLLQLDITIKYIDVFGKQLMDLLKGIEARSFGGNHRFRIGSNIWGILYLKAIRYGEELTQAMEARCFVGEYVKSSQSFTWKDWLALIGLVAVILGQIMLGG</sequence>
<organism evidence="7 8">
    <name type="scientific">Streptococcus thermophilus</name>
    <dbReference type="NCBI Taxonomy" id="1308"/>
    <lineage>
        <taxon>Bacteria</taxon>
        <taxon>Bacillati</taxon>
        <taxon>Bacillota</taxon>
        <taxon>Bacilli</taxon>
        <taxon>Lactobacillales</taxon>
        <taxon>Streptococcaceae</taxon>
        <taxon>Streptococcus</taxon>
    </lineage>
</organism>
<dbReference type="PANTHER" id="PTHR34857:SF2">
    <property type="entry name" value="SLL0384 PROTEIN"/>
    <property type="match status" value="1"/>
</dbReference>
<dbReference type="Pfam" id="PF02361">
    <property type="entry name" value="CbiQ"/>
    <property type="match status" value="1"/>
</dbReference>
<dbReference type="CDD" id="cd16914">
    <property type="entry name" value="EcfT"/>
    <property type="match status" value="1"/>
</dbReference>
<evidence type="ECO:0000256" key="4">
    <source>
        <dbReference type="ARBA" id="ARBA00022989"/>
    </source>
</evidence>
<evidence type="ECO:0000256" key="2">
    <source>
        <dbReference type="ARBA" id="ARBA00022475"/>
    </source>
</evidence>
<evidence type="ECO:0000313" key="7">
    <source>
        <dbReference type="EMBL" id="SQF24221.1"/>
    </source>
</evidence>
<keyword evidence="5 6" id="KW-0472">Membrane</keyword>
<dbReference type="InterPro" id="IPR051611">
    <property type="entry name" value="ECF_transporter_component"/>
</dbReference>
<feature type="transmembrane region" description="Helical" evidence="6">
    <location>
        <begin position="71"/>
        <end position="92"/>
    </location>
</feature>
<name>A0A2X3WJS3_STRTR</name>
<gene>
    <name evidence="7" type="primary">ureQ</name>
    <name evidence="7" type="ORF">NCTC12958_00394</name>
</gene>
<dbReference type="InterPro" id="IPR003339">
    <property type="entry name" value="ABC/ECF_trnsptr_transmembrane"/>
</dbReference>
<protein>
    <submittedName>
        <fullName evidence="7">Nickel permease</fullName>
    </submittedName>
</protein>
<reference evidence="7 8" key="1">
    <citation type="submission" date="2018-06" db="EMBL/GenBank/DDBJ databases">
        <authorList>
            <consortium name="Pathogen Informatics"/>
            <person name="Doyle S."/>
        </authorList>
    </citation>
    <scope>NUCLEOTIDE SEQUENCE [LARGE SCALE GENOMIC DNA]</scope>
    <source>
        <strain evidence="7 8">NCTC12958</strain>
    </source>
</reference>
<dbReference type="AlphaFoldDB" id="A0A2X3WJS3"/>
<dbReference type="GO" id="GO:0005886">
    <property type="term" value="C:plasma membrane"/>
    <property type="evidence" value="ECO:0007669"/>
    <property type="project" value="UniProtKB-ARBA"/>
</dbReference>